<dbReference type="Pfam" id="PF01471">
    <property type="entry name" value="PG_binding_1"/>
    <property type="match status" value="1"/>
</dbReference>
<gene>
    <name evidence="2" type="ORF">SOCE836_052000</name>
</gene>
<dbReference type="Proteomes" id="UP000295497">
    <property type="component" value="Chromosome"/>
</dbReference>
<accession>A0A4P2QSK6</accession>
<reference evidence="2 3" key="1">
    <citation type="submission" date="2015-09" db="EMBL/GenBank/DDBJ databases">
        <title>Sorangium comparison.</title>
        <authorList>
            <person name="Zaburannyi N."/>
            <person name="Bunk B."/>
            <person name="Overmann J."/>
            <person name="Mueller R."/>
        </authorList>
    </citation>
    <scope>NUCLEOTIDE SEQUENCE [LARGE SCALE GENOMIC DNA]</scope>
    <source>
        <strain evidence="2 3">So ce836</strain>
    </source>
</reference>
<name>A0A4P2QSK6_SORCE</name>
<dbReference type="Gene3D" id="1.10.101.10">
    <property type="entry name" value="PGBD-like superfamily/PGBD"/>
    <property type="match status" value="1"/>
</dbReference>
<evidence type="ECO:0000313" key="2">
    <source>
        <dbReference type="EMBL" id="AUX33048.1"/>
    </source>
</evidence>
<dbReference type="AlphaFoldDB" id="A0A4P2QSK6"/>
<organism evidence="2 3">
    <name type="scientific">Sorangium cellulosum</name>
    <name type="common">Polyangium cellulosum</name>
    <dbReference type="NCBI Taxonomy" id="56"/>
    <lineage>
        <taxon>Bacteria</taxon>
        <taxon>Pseudomonadati</taxon>
        <taxon>Myxococcota</taxon>
        <taxon>Polyangia</taxon>
        <taxon>Polyangiales</taxon>
        <taxon>Polyangiaceae</taxon>
        <taxon>Sorangium</taxon>
    </lineage>
</organism>
<dbReference type="InterPro" id="IPR036365">
    <property type="entry name" value="PGBD-like_sf"/>
</dbReference>
<feature type="domain" description="Peptidoglycan binding-like" evidence="1">
    <location>
        <begin position="17"/>
        <end position="54"/>
    </location>
</feature>
<dbReference type="RefSeq" id="WP_129576533.1">
    <property type="nucleotide sequence ID" value="NZ_CP012672.1"/>
</dbReference>
<proteinExistence type="predicted"/>
<dbReference type="EMBL" id="CP012672">
    <property type="protein sequence ID" value="AUX33048.1"/>
    <property type="molecule type" value="Genomic_DNA"/>
</dbReference>
<dbReference type="InterPro" id="IPR036366">
    <property type="entry name" value="PGBDSf"/>
</dbReference>
<protein>
    <recommendedName>
        <fullName evidence="1">Peptidoglycan binding-like domain-containing protein</fullName>
    </recommendedName>
</protein>
<dbReference type="InterPro" id="IPR002477">
    <property type="entry name" value="Peptidoglycan-bd-like"/>
</dbReference>
<sequence length="63" mass="6594">MPDCCSTSFERGIQVRGGVDGVFGDRVEEAVKAFQAERGLLVDGVAGQITLKALDARLGAVRG</sequence>
<evidence type="ECO:0000259" key="1">
    <source>
        <dbReference type="Pfam" id="PF01471"/>
    </source>
</evidence>
<dbReference type="SUPFAM" id="SSF47090">
    <property type="entry name" value="PGBD-like"/>
    <property type="match status" value="1"/>
</dbReference>
<evidence type="ECO:0000313" key="3">
    <source>
        <dbReference type="Proteomes" id="UP000295497"/>
    </source>
</evidence>